<keyword evidence="2" id="KW-1185">Reference proteome</keyword>
<organism evidence="1 2">
    <name type="scientific">Microbacterium amylolyticum</name>
    <dbReference type="NCBI Taxonomy" id="936337"/>
    <lineage>
        <taxon>Bacteria</taxon>
        <taxon>Bacillati</taxon>
        <taxon>Actinomycetota</taxon>
        <taxon>Actinomycetes</taxon>
        <taxon>Micrococcales</taxon>
        <taxon>Microbacteriaceae</taxon>
        <taxon>Microbacterium</taxon>
    </lineage>
</organism>
<dbReference type="EMBL" id="JAGIOL010000001">
    <property type="protein sequence ID" value="MBP2435819.1"/>
    <property type="molecule type" value="Genomic_DNA"/>
</dbReference>
<comment type="caution">
    <text evidence="1">The sequence shown here is derived from an EMBL/GenBank/DDBJ whole genome shotgun (WGS) entry which is preliminary data.</text>
</comment>
<sequence length="95" mass="10615">MSDTILTQPPQARADFDHVSDAMLYDIARHTASVLSAILLTCKNTAADDAERDHWAARRRLVKQQVRALDADDRAGLIAQDEVWRLEKLALTGTE</sequence>
<accession>A0ABS4ZEY3</accession>
<dbReference type="Proteomes" id="UP001519362">
    <property type="component" value="Unassembled WGS sequence"/>
</dbReference>
<protein>
    <submittedName>
        <fullName evidence="1">Uncharacterized protein</fullName>
    </submittedName>
</protein>
<name>A0ABS4ZEY3_9MICO</name>
<gene>
    <name evidence="1" type="ORF">JOF34_000405</name>
</gene>
<proteinExistence type="predicted"/>
<reference evidence="1 2" key="1">
    <citation type="submission" date="2021-03" db="EMBL/GenBank/DDBJ databases">
        <title>Sequencing the genomes of 1000 actinobacteria strains.</title>
        <authorList>
            <person name="Klenk H.-P."/>
        </authorList>
    </citation>
    <scope>NUCLEOTIDE SEQUENCE [LARGE SCALE GENOMIC DNA]</scope>
    <source>
        <strain evidence="1 2">DSM 24221</strain>
    </source>
</reference>
<evidence type="ECO:0000313" key="1">
    <source>
        <dbReference type="EMBL" id="MBP2435819.1"/>
    </source>
</evidence>
<evidence type="ECO:0000313" key="2">
    <source>
        <dbReference type="Proteomes" id="UP001519362"/>
    </source>
</evidence>
<dbReference type="RefSeq" id="WP_165131852.1">
    <property type="nucleotide sequence ID" value="NZ_CP049253.1"/>
</dbReference>